<reference evidence="2" key="1">
    <citation type="submission" date="2016-09" db="EMBL/GenBank/DDBJ databases">
        <authorList>
            <person name="Lysoe E."/>
        </authorList>
    </citation>
    <scope>NUCLEOTIDE SEQUENCE [LARGE SCALE GENOMIC DNA]</scope>
    <source>
        <strain evidence="2">LJ96T</strain>
    </source>
</reference>
<organism evidence="1 2">
    <name type="scientific">Luteibacter rhizovicinus DSM 16549</name>
    <dbReference type="NCBI Taxonomy" id="1440763"/>
    <lineage>
        <taxon>Bacteria</taxon>
        <taxon>Pseudomonadati</taxon>
        <taxon>Pseudomonadota</taxon>
        <taxon>Gammaproteobacteria</taxon>
        <taxon>Lysobacterales</taxon>
        <taxon>Rhodanobacteraceae</taxon>
        <taxon>Luteibacter</taxon>
    </lineage>
</organism>
<sequence>MTIKTAGTTTRHRSRIVALLVMGAAIMAPLAANADDHHPPHHRHQVCHNVRVSDHHGHYHNTRQCHWVNR</sequence>
<proteinExistence type="predicted"/>
<evidence type="ECO:0000313" key="1">
    <source>
        <dbReference type="EMBL" id="APG02926.1"/>
    </source>
</evidence>
<accession>A0A0G9HLM2</accession>
<protein>
    <submittedName>
        <fullName evidence="1">Uncharacterized protein</fullName>
    </submittedName>
</protein>
<dbReference type="Proteomes" id="UP000182987">
    <property type="component" value="Chromosome"/>
</dbReference>
<gene>
    <name evidence="1" type="ORF">BJI69_02715</name>
</gene>
<dbReference type="KEGG" id="lrz:BJI69_02715"/>
<dbReference type="EMBL" id="CP017480">
    <property type="protein sequence ID" value="APG02926.1"/>
    <property type="molecule type" value="Genomic_DNA"/>
</dbReference>
<keyword evidence="2" id="KW-1185">Reference proteome</keyword>
<dbReference type="RefSeq" id="WP_046965994.1">
    <property type="nucleotide sequence ID" value="NZ_CP017480.1"/>
</dbReference>
<dbReference type="AlphaFoldDB" id="A0A0G9HLM2"/>
<dbReference type="PATRIC" id="fig|1440763.5.peg.2517"/>
<name>A0A0G9HLM2_9GAMM</name>
<evidence type="ECO:0000313" key="2">
    <source>
        <dbReference type="Proteomes" id="UP000182987"/>
    </source>
</evidence>